<feature type="signal peptide" evidence="1">
    <location>
        <begin position="1"/>
        <end position="19"/>
    </location>
</feature>
<name>A0A1V6PG95_PENDC</name>
<keyword evidence="3" id="KW-1185">Reference proteome</keyword>
<evidence type="ECO:0000256" key="1">
    <source>
        <dbReference type="SAM" id="SignalP"/>
    </source>
</evidence>
<organism evidence="2 3">
    <name type="scientific">Penicillium decumbens</name>
    <dbReference type="NCBI Taxonomy" id="69771"/>
    <lineage>
        <taxon>Eukaryota</taxon>
        <taxon>Fungi</taxon>
        <taxon>Dikarya</taxon>
        <taxon>Ascomycota</taxon>
        <taxon>Pezizomycotina</taxon>
        <taxon>Eurotiomycetes</taxon>
        <taxon>Eurotiomycetidae</taxon>
        <taxon>Eurotiales</taxon>
        <taxon>Aspergillaceae</taxon>
        <taxon>Penicillium</taxon>
    </lineage>
</organism>
<feature type="chain" id="PRO_5010737035" evidence="1">
    <location>
        <begin position="20"/>
        <end position="95"/>
    </location>
</feature>
<dbReference type="Proteomes" id="UP000191522">
    <property type="component" value="Unassembled WGS sequence"/>
</dbReference>
<protein>
    <submittedName>
        <fullName evidence="2">Uncharacterized protein</fullName>
    </submittedName>
</protein>
<dbReference type="OMA" id="NILFHCK"/>
<dbReference type="AlphaFoldDB" id="A0A1V6PG95"/>
<sequence length="95" mass="10264">MKFSSVILAVFALISTGLADKTCTPSFDYCSDVLIKSKGFTEANLKDVLKGTDLENEPLKNVLFHCKNPGIVGHPKLCKSGCKDSEQEGSHKCEG</sequence>
<dbReference type="OrthoDB" id="4440815at2759"/>
<keyword evidence="1" id="KW-0732">Signal</keyword>
<comment type="caution">
    <text evidence="2">The sequence shown here is derived from an EMBL/GenBank/DDBJ whole genome shotgun (WGS) entry which is preliminary data.</text>
</comment>
<proteinExistence type="predicted"/>
<gene>
    <name evidence="2" type="ORF">PENDEC_c006G02867</name>
</gene>
<dbReference type="STRING" id="69771.A0A1V6PG95"/>
<evidence type="ECO:0000313" key="3">
    <source>
        <dbReference type="Proteomes" id="UP000191522"/>
    </source>
</evidence>
<reference evidence="3" key="1">
    <citation type="journal article" date="2017" name="Nat. Microbiol.">
        <title>Global analysis of biosynthetic gene clusters reveals vast potential of secondary metabolite production in Penicillium species.</title>
        <authorList>
            <person name="Nielsen J.C."/>
            <person name="Grijseels S."/>
            <person name="Prigent S."/>
            <person name="Ji B."/>
            <person name="Dainat J."/>
            <person name="Nielsen K.F."/>
            <person name="Frisvad J.C."/>
            <person name="Workman M."/>
            <person name="Nielsen J."/>
        </authorList>
    </citation>
    <scope>NUCLEOTIDE SEQUENCE [LARGE SCALE GENOMIC DNA]</scope>
    <source>
        <strain evidence="3">IBT 11843</strain>
    </source>
</reference>
<evidence type="ECO:0000313" key="2">
    <source>
        <dbReference type="EMBL" id="OQD75682.1"/>
    </source>
</evidence>
<accession>A0A1V6PG95</accession>
<dbReference type="EMBL" id="MDYL01000006">
    <property type="protein sequence ID" value="OQD75682.1"/>
    <property type="molecule type" value="Genomic_DNA"/>
</dbReference>